<comment type="cofactor">
    <cofactor evidence="1">
        <name>Mg(2+)</name>
        <dbReference type="ChEBI" id="CHEBI:18420"/>
    </cofactor>
</comment>
<dbReference type="PANTHER" id="PTHR12320:SF14">
    <property type="entry name" value="PROTEIN PHOSPHATASE"/>
    <property type="match status" value="1"/>
</dbReference>
<feature type="domain" description="PPM-type phosphatase" evidence="2">
    <location>
        <begin position="305"/>
        <end position="551"/>
    </location>
</feature>
<evidence type="ECO:0000259" key="2">
    <source>
        <dbReference type="PROSITE" id="PS51746"/>
    </source>
</evidence>
<evidence type="ECO:0000256" key="1">
    <source>
        <dbReference type="RuleBase" id="RU366020"/>
    </source>
</evidence>
<gene>
    <name evidence="3" type="ORF">EZV62_014849</name>
</gene>
<dbReference type="Proteomes" id="UP000323000">
    <property type="component" value="Chromosome 6"/>
</dbReference>
<dbReference type="GO" id="GO:0004722">
    <property type="term" value="F:protein serine/threonine phosphatase activity"/>
    <property type="evidence" value="ECO:0007669"/>
    <property type="project" value="UniProtKB-EC"/>
</dbReference>
<dbReference type="EC" id="3.1.3.16" evidence="1"/>
<dbReference type="InterPro" id="IPR001932">
    <property type="entry name" value="PPM-type_phosphatase-like_dom"/>
</dbReference>
<dbReference type="PROSITE" id="PS51746">
    <property type="entry name" value="PPM_2"/>
    <property type="match status" value="2"/>
</dbReference>
<comment type="similarity">
    <text evidence="1">Belongs to the PP2C family.</text>
</comment>
<keyword evidence="1" id="KW-0378">Hydrolase</keyword>
<comment type="catalytic activity">
    <reaction evidence="1">
        <text>O-phospho-L-threonyl-[protein] + H2O = L-threonyl-[protein] + phosphate</text>
        <dbReference type="Rhea" id="RHEA:47004"/>
        <dbReference type="Rhea" id="RHEA-COMP:11060"/>
        <dbReference type="Rhea" id="RHEA-COMP:11605"/>
        <dbReference type="ChEBI" id="CHEBI:15377"/>
        <dbReference type="ChEBI" id="CHEBI:30013"/>
        <dbReference type="ChEBI" id="CHEBI:43474"/>
        <dbReference type="ChEBI" id="CHEBI:61977"/>
        <dbReference type="EC" id="3.1.3.16"/>
    </reaction>
</comment>
<dbReference type="InterPro" id="IPR039123">
    <property type="entry name" value="PPTC7"/>
</dbReference>
<dbReference type="PANTHER" id="PTHR12320">
    <property type="entry name" value="PROTEIN PHOSPHATASE 2C"/>
    <property type="match status" value="1"/>
</dbReference>
<comment type="catalytic activity">
    <reaction evidence="1">
        <text>O-phospho-L-seryl-[protein] + H2O = L-seryl-[protein] + phosphate</text>
        <dbReference type="Rhea" id="RHEA:20629"/>
        <dbReference type="Rhea" id="RHEA-COMP:9863"/>
        <dbReference type="Rhea" id="RHEA-COMP:11604"/>
        <dbReference type="ChEBI" id="CHEBI:15377"/>
        <dbReference type="ChEBI" id="CHEBI:29999"/>
        <dbReference type="ChEBI" id="CHEBI:43474"/>
        <dbReference type="ChEBI" id="CHEBI:83421"/>
        <dbReference type="EC" id="3.1.3.16"/>
    </reaction>
</comment>
<reference evidence="4" key="1">
    <citation type="journal article" date="2019" name="Gigascience">
        <title>De novo genome assembly of the endangered Acer yangbiense, a plant species with extremely small populations endemic to Yunnan Province, China.</title>
        <authorList>
            <person name="Yang J."/>
            <person name="Wariss H.M."/>
            <person name="Tao L."/>
            <person name="Zhang R."/>
            <person name="Yun Q."/>
            <person name="Hollingsworth P."/>
            <person name="Dao Z."/>
            <person name="Luo G."/>
            <person name="Guo H."/>
            <person name="Ma Y."/>
            <person name="Sun W."/>
        </authorList>
    </citation>
    <scope>NUCLEOTIDE SEQUENCE [LARGE SCALE GENOMIC DNA]</scope>
    <source>
        <strain evidence="4">cv. Malutang</strain>
    </source>
</reference>
<dbReference type="Gene3D" id="3.60.40.10">
    <property type="entry name" value="PPM-type phosphatase domain"/>
    <property type="match status" value="2"/>
</dbReference>
<dbReference type="OrthoDB" id="60843at2759"/>
<keyword evidence="1" id="KW-0460">Magnesium</keyword>
<dbReference type="Pfam" id="PF07228">
    <property type="entry name" value="SpoIIE"/>
    <property type="match status" value="1"/>
</dbReference>
<evidence type="ECO:0000313" key="4">
    <source>
        <dbReference type="Proteomes" id="UP000323000"/>
    </source>
</evidence>
<protein>
    <recommendedName>
        <fullName evidence="1">Protein phosphatase</fullName>
        <ecNumber evidence="1">3.1.3.16</ecNumber>
    </recommendedName>
</protein>
<dbReference type="InterPro" id="IPR036457">
    <property type="entry name" value="PPM-type-like_dom_sf"/>
</dbReference>
<dbReference type="GO" id="GO:0046872">
    <property type="term" value="F:metal ion binding"/>
    <property type="evidence" value="ECO:0007669"/>
    <property type="project" value="UniProtKB-UniRule"/>
</dbReference>
<dbReference type="EMBL" id="VAHF01000006">
    <property type="protein sequence ID" value="TXG60276.1"/>
    <property type="molecule type" value="Genomic_DNA"/>
</dbReference>
<name>A0A5C7HVE3_9ROSI</name>
<dbReference type="SMART" id="SM00332">
    <property type="entry name" value="PP2Cc"/>
    <property type="match status" value="2"/>
</dbReference>
<dbReference type="SUPFAM" id="SSF81606">
    <property type="entry name" value="PP2C-like"/>
    <property type="match status" value="2"/>
</dbReference>
<organism evidence="3 4">
    <name type="scientific">Acer yangbiense</name>
    <dbReference type="NCBI Taxonomy" id="1000413"/>
    <lineage>
        <taxon>Eukaryota</taxon>
        <taxon>Viridiplantae</taxon>
        <taxon>Streptophyta</taxon>
        <taxon>Embryophyta</taxon>
        <taxon>Tracheophyta</taxon>
        <taxon>Spermatophyta</taxon>
        <taxon>Magnoliopsida</taxon>
        <taxon>eudicotyledons</taxon>
        <taxon>Gunneridae</taxon>
        <taxon>Pentapetalae</taxon>
        <taxon>rosids</taxon>
        <taxon>malvids</taxon>
        <taxon>Sapindales</taxon>
        <taxon>Sapindaceae</taxon>
        <taxon>Hippocastanoideae</taxon>
        <taxon>Acereae</taxon>
        <taxon>Acer</taxon>
    </lineage>
</organism>
<evidence type="ECO:0000313" key="3">
    <source>
        <dbReference type="EMBL" id="TXG60276.1"/>
    </source>
</evidence>
<keyword evidence="4" id="KW-1185">Reference proteome</keyword>
<accession>A0A5C7HVE3</accession>
<keyword evidence="1" id="KW-0904">Protein phosphatase</keyword>
<sequence>MDQKIEKRSSGMNKMIIEKFYGSLDMIMGSFYIPKEYHLRPESKGQDSHFLFQEKKSFGLADGVGGWIKKGIDSGEYSRQLMNNSLIALNQETRGHVNPTRVLEEAYYVTKSPGSSTACIITLNDDDHCLHVVNVGDSGFLVFRNRKCIFQSPIQQHGFNHPYQLGCRSQFGDGVDVAIEIVVSVQSGDIVIAGTDGLLDNMFPSEIEEILMKAQDGDVHQTPANLALTIAEYALYNSLDKYSESPFSRAAHLAGKNHVGGKIDDITLLFNSFLAQIKKRLMEKKKRSGMKKKIVKNCSSRLDMIMGSFYIPKEYELRPESQGEDSHFVCQEKKSFGFADGVGGWIKKGIDSGEYSRQLMNNSLIALNQETRGHVDPTMVLEEAYYKTKCQGSSTACIIALDGDHHCLHVANVGDSGFLVFRNRKCIYQSPIQQHGFNHPYQLGSNSRSGDSVDTAMEIVVSVQSGDIVVAGTDGLLDNMFPSEIEEILTKTLDRDDHQTPEDLAWTIAEYALYNSFDRYSESPFSRAAHLAGKNHVGGKIDDITVVVAKII</sequence>
<dbReference type="SMART" id="SM00331">
    <property type="entry name" value="PP2C_SIG"/>
    <property type="match status" value="2"/>
</dbReference>
<keyword evidence="1" id="KW-0464">Manganese</keyword>
<comment type="cofactor">
    <cofactor evidence="1">
        <name>Mn(2+)</name>
        <dbReference type="ChEBI" id="CHEBI:29035"/>
    </cofactor>
</comment>
<proteinExistence type="inferred from homology"/>
<feature type="domain" description="PPM-type phosphatase" evidence="2">
    <location>
        <begin position="27"/>
        <end position="273"/>
    </location>
</feature>
<dbReference type="AlphaFoldDB" id="A0A5C7HVE3"/>
<keyword evidence="1" id="KW-0479">Metal-binding</keyword>
<comment type="caution">
    <text evidence="3">The sequence shown here is derived from an EMBL/GenBank/DDBJ whole genome shotgun (WGS) entry which is preliminary data.</text>
</comment>